<dbReference type="Proteomes" id="UP000255165">
    <property type="component" value="Unassembled WGS sequence"/>
</dbReference>
<evidence type="ECO:0000256" key="2">
    <source>
        <dbReference type="ARBA" id="ARBA00023125"/>
    </source>
</evidence>
<feature type="DNA-binding region" description="H-T-H motif" evidence="4">
    <location>
        <begin position="52"/>
        <end position="71"/>
    </location>
</feature>
<dbReference type="Gene3D" id="1.10.357.10">
    <property type="entry name" value="Tetracycline Repressor, domain 2"/>
    <property type="match status" value="1"/>
</dbReference>
<evidence type="ECO:0000256" key="3">
    <source>
        <dbReference type="ARBA" id="ARBA00023163"/>
    </source>
</evidence>
<evidence type="ECO:0000259" key="6">
    <source>
        <dbReference type="PROSITE" id="PS50977"/>
    </source>
</evidence>
<keyword evidence="3" id="KW-0804">Transcription</keyword>
<evidence type="ECO:0000313" key="7">
    <source>
        <dbReference type="EMBL" id="RDK08007.1"/>
    </source>
</evidence>
<organism evidence="7 8">
    <name type="scientific">Cupriavidus lacunae</name>
    <dbReference type="NCBI Taxonomy" id="2666307"/>
    <lineage>
        <taxon>Bacteria</taxon>
        <taxon>Pseudomonadati</taxon>
        <taxon>Pseudomonadota</taxon>
        <taxon>Betaproteobacteria</taxon>
        <taxon>Burkholderiales</taxon>
        <taxon>Burkholderiaceae</taxon>
        <taxon>Cupriavidus</taxon>
    </lineage>
</organism>
<keyword evidence="2 4" id="KW-0238">DNA-binding</keyword>
<name>A0A370NQW2_9BURK</name>
<dbReference type="SUPFAM" id="SSF48498">
    <property type="entry name" value="Tetracyclin repressor-like, C-terminal domain"/>
    <property type="match status" value="1"/>
</dbReference>
<proteinExistence type="predicted"/>
<accession>A0A370NQW2</accession>
<dbReference type="Gene3D" id="1.10.10.60">
    <property type="entry name" value="Homeodomain-like"/>
    <property type="match status" value="1"/>
</dbReference>
<evidence type="ECO:0000256" key="1">
    <source>
        <dbReference type="ARBA" id="ARBA00023015"/>
    </source>
</evidence>
<dbReference type="InterPro" id="IPR036271">
    <property type="entry name" value="Tet_transcr_reg_TetR-rel_C_sf"/>
</dbReference>
<dbReference type="SUPFAM" id="SSF46689">
    <property type="entry name" value="Homeodomain-like"/>
    <property type="match status" value="1"/>
</dbReference>
<dbReference type="InterPro" id="IPR009057">
    <property type="entry name" value="Homeodomain-like_sf"/>
</dbReference>
<keyword evidence="8" id="KW-1185">Reference proteome</keyword>
<feature type="region of interest" description="Disordered" evidence="5">
    <location>
        <begin position="1"/>
        <end position="27"/>
    </location>
</feature>
<dbReference type="Pfam" id="PF16859">
    <property type="entry name" value="TetR_C_11"/>
    <property type="match status" value="1"/>
</dbReference>
<dbReference type="EMBL" id="QKWJ01000032">
    <property type="protein sequence ID" value="RDK08007.1"/>
    <property type="molecule type" value="Genomic_DNA"/>
</dbReference>
<dbReference type="GO" id="GO:0003677">
    <property type="term" value="F:DNA binding"/>
    <property type="evidence" value="ECO:0007669"/>
    <property type="project" value="UniProtKB-UniRule"/>
</dbReference>
<feature type="domain" description="HTH tetR-type" evidence="6">
    <location>
        <begin position="30"/>
        <end position="89"/>
    </location>
</feature>
<dbReference type="InterPro" id="IPR011075">
    <property type="entry name" value="TetR_C"/>
</dbReference>
<dbReference type="InterPro" id="IPR001647">
    <property type="entry name" value="HTH_TetR"/>
</dbReference>
<protein>
    <recommendedName>
        <fullName evidence="6">HTH tetR-type domain-containing protein</fullName>
    </recommendedName>
</protein>
<gene>
    <name evidence="7" type="ORF">DN412_23240</name>
</gene>
<comment type="caution">
    <text evidence="7">The sequence shown here is derived from an EMBL/GenBank/DDBJ whole genome shotgun (WGS) entry which is preliminary data.</text>
</comment>
<reference evidence="8" key="1">
    <citation type="submission" date="2018-06" db="EMBL/GenBank/DDBJ databases">
        <authorList>
            <person name="Feng T."/>
            <person name="Jeon C.O."/>
        </authorList>
    </citation>
    <scope>NUCLEOTIDE SEQUENCE [LARGE SCALE GENOMIC DNA]</scope>
    <source>
        <strain evidence="8">S23</strain>
    </source>
</reference>
<evidence type="ECO:0000256" key="5">
    <source>
        <dbReference type="SAM" id="MobiDB-lite"/>
    </source>
</evidence>
<dbReference type="PROSITE" id="PS50977">
    <property type="entry name" value="HTH_TETR_2"/>
    <property type="match status" value="1"/>
</dbReference>
<sequence>MIRRAKKRLSANDMGIKNGPGLLRPGGRTEQVRKAIATTVLKLIEAGDIDFELQEVARLANVHRTTIHRRWPDRASLIAEALSEHTSRIDIEFTGDWRADITRMAFTLRDFLSDPVEVAMNTILASTNNAEFREMIAAHWSGVLASFQTPILEAQARGEIDARHDAEILVSMMVAPIVSAIIFLKQTPDDRYIERLAAQLIKACN</sequence>
<dbReference type="AlphaFoldDB" id="A0A370NQW2"/>
<evidence type="ECO:0000313" key="8">
    <source>
        <dbReference type="Proteomes" id="UP000255165"/>
    </source>
</evidence>
<evidence type="ECO:0000256" key="4">
    <source>
        <dbReference type="PROSITE-ProRule" id="PRU00335"/>
    </source>
</evidence>
<keyword evidence="1" id="KW-0805">Transcription regulation</keyword>